<comment type="caution">
    <text evidence="1">The sequence shown here is derived from an EMBL/GenBank/DDBJ whole genome shotgun (WGS) entry which is preliminary data.</text>
</comment>
<proteinExistence type="predicted"/>
<dbReference type="AlphaFoldDB" id="A0A1G2CT05"/>
<protein>
    <submittedName>
        <fullName evidence="1">Uncharacterized protein</fullName>
    </submittedName>
</protein>
<accession>A0A1G2CT05</accession>
<dbReference type="EMBL" id="MHLH01000008">
    <property type="protein sequence ID" value="OGZ04332.1"/>
    <property type="molecule type" value="Genomic_DNA"/>
</dbReference>
<evidence type="ECO:0000313" key="2">
    <source>
        <dbReference type="Proteomes" id="UP000178841"/>
    </source>
</evidence>
<evidence type="ECO:0000313" key="1">
    <source>
        <dbReference type="EMBL" id="OGZ04332.1"/>
    </source>
</evidence>
<sequence length="95" mass="11016">MDPNTLKNLIIRELGAEALPEEARDDLIIKIGENIMKRTTLAILKRLTIEEQNEFEKIAETGDYQVAYNFASSKIENFQEFIKNEALQEIMELKK</sequence>
<dbReference type="Proteomes" id="UP000178841">
    <property type="component" value="Unassembled WGS sequence"/>
</dbReference>
<gene>
    <name evidence="1" type="ORF">A2648_01130</name>
</gene>
<name>A0A1G2CT05_9BACT</name>
<organism evidence="1 2">
    <name type="scientific">Candidatus Lloydbacteria bacterium RIFCSPHIGHO2_01_FULL_41_20</name>
    <dbReference type="NCBI Taxonomy" id="1798657"/>
    <lineage>
        <taxon>Bacteria</taxon>
        <taxon>Candidatus Lloydiibacteriota</taxon>
    </lineage>
</organism>
<reference evidence="1 2" key="1">
    <citation type="journal article" date="2016" name="Nat. Commun.">
        <title>Thousands of microbial genomes shed light on interconnected biogeochemical processes in an aquifer system.</title>
        <authorList>
            <person name="Anantharaman K."/>
            <person name="Brown C.T."/>
            <person name="Hug L.A."/>
            <person name="Sharon I."/>
            <person name="Castelle C.J."/>
            <person name="Probst A.J."/>
            <person name="Thomas B.C."/>
            <person name="Singh A."/>
            <person name="Wilkins M.J."/>
            <person name="Karaoz U."/>
            <person name="Brodie E.L."/>
            <person name="Williams K.H."/>
            <person name="Hubbard S.S."/>
            <person name="Banfield J.F."/>
        </authorList>
    </citation>
    <scope>NUCLEOTIDE SEQUENCE [LARGE SCALE GENOMIC DNA]</scope>
</reference>